<proteinExistence type="predicted"/>
<dbReference type="EMBL" id="CAJNOW010017272">
    <property type="protein sequence ID" value="CAF1656245.1"/>
    <property type="molecule type" value="Genomic_DNA"/>
</dbReference>
<dbReference type="EMBL" id="CAJNRG010018943">
    <property type="protein sequence ID" value="CAF2266410.1"/>
    <property type="molecule type" value="Genomic_DNA"/>
</dbReference>
<evidence type="ECO:0000256" key="1">
    <source>
        <dbReference type="SAM" id="Phobius"/>
    </source>
</evidence>
<keyword evidence="1" id="KW-1133">Transmembrane helix</keyword>
<feature type="transmembrane region" description="Helical" evidence="1">
    <location>
        <begin position="152"/>
        <end position="174"/>
    </location>
</feature>
<comment type="caution">
    <text evidence="3">The sequence shown here is derived from an EMBL/GenBank/DDBJ whole genome shotgun (WGS) entry which is preliminary data.</text>
</comment>
<evidence type="ECO:0000313" key="2">
    <source>
        <dbReference type="EMBL" id="CAF1656245.1"/>
    </source>
</evidence>
<dbReference type="AlphaFoldDB" id="A0A817AZM2"/>
<feature type="transmembrane region" description="Helical" evidence="1">
    <location>
        <begin position="91"/>
        <end position="110"/>
    </location>
</feature>
<feature type="transmembrane region" description="Helical" evidence="1">
    <location>
        <begin position="21"/>
        <end position="44"/>
    </location>
</feature>
<sequence>MCANLCWPNGQSWKHYWPGGIVTFIAVLQLFVSFAVVALHIAIVTSGLVVTCVVFVSWYVMGFICWGVFIICWISIFCVNCCNQSSVACATYLMITNVLAFIFAAVLISFDNKFINDQLLEASAMSSPSCIPPDENNVDMRPIFLGITKGQLAASVIMLVSSLLFIAIYIYVYIRAVLDKERRPNDAPRWVGQHAPNQTSGYGMSTQHTTPALPVQPVQTVHLKSNNARYDNQPELSDQLTKELGLELCRNTVRCGLLCELYDAKHPYYEGAFQAYLTLLRAITALVPQNDVNALLGELLLDTHGDILNRNDIRQITMMMRQSYNGSQDTFPNMDCCTDYDWKSQGYKTACAIGVLFSSNQFYELMKSNSILGAQMAHKMLKNPDHSRWKWHELLSKYKQLISNNKSDT</sequence>
<organism evidence="3 4">
    <name type="scientific">Rotaria magnacalcarata</name>
    <dbReference type="NCBI Taxonomy" id="392030"/>
    <lineage>
        <taxon>Eukaryota</taxon>
        <taxon>Metazoa</taxon>
        <taxon>Spiralia</taxon>
        <taxon>Gnathifera</taxon>
        <taxon>Rotifera</taxon>
        <taxon>Eurotatoria</taxon>
        <taxon>Bdelloidea</taxon>
        <taxon>Philodinida</taxon>
        <taxon>Philodinidae</taxon>
        <taxon>Rotaria</taxon>
    </lineage>
</organism>
<gene>
    <name evidence="2" type="ORF">KQP761_LOCUS31039</name>
    <name evidence="3" type="ORF">XDN619_LOCUS36697</name>
</gene>
<evidence type="ECO:0000313" key="3">
    <source>
        <dbReference type="EMBL" id="CAF2266410.1"/>
    </source>
</evidence>
<feature type="transmembrane region" description="Helical" evidence="1">
    <location>
        <begin position="56"/>
        <end position="79"/>
    </location>
</feature>
<accession>A0A817AZM2</accession>
<protein>
    <submittedName>
        <fullName evidence="3">Uncharacterized protein</fullName>
    </submittedName>
</protein>
<dbReference type="Proteomes" id="UP000663887">
    <property type="component" value="Unassembled WGS sequence"/>
</dbReference>
<dbReference type="OrthoDB" id="10030096at2759"/>
<keyword evidence="1" id="KW-0472">Membrane</keyword>
<name>A0A817AZM2_9BILA</name>
<evidence type="ECO:0000313" key="4">
    <source>
        <dbReference type="Proteomes" id="UP000663887"/>
    </source>
</evidence>
<keyword evidence="1" id="KW-0812">Transmembrane</keyword>
<dbReference type="Proteomes" id="UP000663834">
    <property type="component" value="Unassembled WGS sequence"/>
</dbReference>
<reference evidence="3" key="1">
    <citation type="submission" date="2021-02" db="EMBL/GenBank/DDBJ databases">
        <authorList>
            <person name="Nowell W R."/>
        </authorList>
    </citation>
    <scope>NUCLEOTIDE SEQUENCE</scope>
</reference>